<name>A0A1C5H9N1_9ACTN</name>
<sequence>MTSTLPSSPPDSTVPHVRVEITDELDLDGLPEVAHVLDQVLALRPREVTIDLAGCRHVDAAAIALLLDVHRRLSRRDGTLTLSNPHPRIRRILDTAGVGATVPVVDSPRTPVRGRARVASGPR</sequence>
<dbReference type="CDD" id="cd07043">
    <property type="entry name" value="STAS_anti-anti-sigma_factors"/>
    <property type="match status" value="1"/>
</dbReference>
<dbReference type="AlphaFoldDB" id="A0A1C5H9N1"/>
<dbReference type="Gene3D" id="3.30.750.24">
    <property type="entry name" value="STAS domain"/>
    <property type="match status" value="1"/>
</dbReference>
<accession>A0A1C5H9N1</accession>
<dbReference type="EMBL" id="FMDM01000002">
    <property type="protein sequence ID" value="SCG42171.1"/>
    <property type="molecule type" value="Genomic_DNA"/>
</dbReference>
<keyword evidence="4" id="KW-1185">Reference proteome</keyword>
<dbReference type="SUPFAM" id="SSF52091">
    <property type="entry name" value="SpoIIaa-like"/>
    <property type="match status" value="1"/>
</dbReference>
<dbReference type="OrthoDB" id="3405891at2"/>
<feature type="region of interest" description="Disordered" evidence="1">
    <location>
        <begin position="103"/>
        <end position="123"/>
    </location>
</feature>
<evidence type="ECO:0000259" key="2">
    <source>
        <dbReference type="PROSITE" id="PS50801"/>
    </source>
</evidence>
<dbReference type="PANTHER" id="PTHR33495:SF2">
    <property type="entry name" value="ANTI-SIGMA FACTOR ANTAGONIST TM_1081-RELATED"/>
    <property type="match status" value="1"/>
</dbReference>
<evidence type="ECO:0000313" key="3">
    <source>
        <dbReference type="EMBL" id="SCG42171.1"/>
    </source>
</evidence>
<gene>
    <name evidence="3" type="ORF">GA0070213_102416</name>
</gene>
<feature type="domain" description="STAS" evidence="2">
    <location>
        <begin position="19"/>
        <end position="98"/>
    </location>
</feature>
<protein>
    <submittedName>
        <fullName evidence="3">Anti-anti-sigma factor</fullName>
    </submittedName>
</protein>
<dbReference type="RefSeq" id="WP_091058019.1">
    <property type="nucleotide sequence ID" value="NZ_FMDM01000002.1"/>
</dbReference>
<dbReference type="InterPro" id="IPR002645">
    <property type="entry name" value="STAS_dom"/>
</dbReference>
<dbReference type="PANTHER" id="PTHR33495">
    <property type="entry name" value="ANTI-SIGMA FACTOR ANTAGONIST TM_1081-RELATED-RELATED"/>
    <property type="match status" value="1"/>
</dbReference>
<proteinExistence type="predicted"/>
<organism evidence="3 4">
    <name type="scientific">Micromonospora humi</name>
    <dbReference type="NCBI Taxonomy" id="745366"/>
    <lineage>
        <taxon>Bacteria</taxon>
        <taxon>Bacillati</taxon>
        <taxon>Actinomycetota</taxon>
        <taxon>Actinomycetes</taxon>
        <taxon>Micromonosporales</taxon>
        <taxon>Micromonosporaceae</taxon>
        <taxon>Micromonospora</taxon>
    </lineage>
</organism>
<reference evidence="4" key="1">
    <citation type="submission" date="2016-06" db="EMBL/GenBank/DDBJ databases">
        <authorList>
            <person name="Varghese N."/>
            <person name="Submissions Spin"/>
        </authorList>
    </citation>
    <scope>NUCLEOTIDE SEQUENCE [LARGE SCALE GENOMIC DNA]</scope>
    <source>
        <strain evidence="4">DSM 45647</strain>
    </source>
</reference>
<dbReference type="Proteomes" id="UP000199360">
    <property type="component" value="Unassembled WGS sequence"/>
</dbReference>
<dbReference type="GO" id="GO:0043856">
    <property type="term" value="F:anti-sigma factor antagonist activity"/>
    <property type="evidence" value="ECO:0007669"/>
    <property type="project" value="TreeGrafter"/>
</dbReference>
<dbReference type="InterPro" id="IPR058548">
    <property type="entry name" value="MlaB-like_STAS"/>
</dbReference>
<dbReference type="InterPro" id="IPR036513">
    <property type="entry name" value="STAS_dom_sf"/>
</dbReference>
<dbReference type="STRING" id="745366.GA0070213_102416"/>
<dbReference type="Pfam" id="PF13466">
    <property type="entry name" value="STAS_2"/>
    <property type="match status" value="1"/>
</dbReference>
<evidence type="ECO:0000256" key="1">
    <source>
        <dbReference type="SAM" id="MobiDB-lite"/>
    </source>
</evidence>
<dbReference type="PROSITE" id="PS50801">
    <property type="entry name" value="STAS"/>
    <property type="match status" value="1"/>
</dbReference>
<evidence type="ECO:0000313" key="4">
    <source>
        <dbReference type="Proteomes" id="UP000199360"/>
    </source>
</evidence>